<evidence type="ECO:0000313" key="2">
    <source>
        <dbReference type="Proteomes" id="UP001279734"/>
    </source>
</evidence>
<name>A0AAD3Y5D1_NEPGR</name>
<proteinExistence type="predicted"/>
<reference evidence="1" key="1">
    <citation type="submission" date="2023-05" db="EMBL/GenBank/DDBJ databases">
        <title>Nepenthes gracilis genome sequencing.</title>
        <authorList>
            <person name="Fukushima K."/>
        </authorList>
    </citation>
    <scope>NUCLEOTIDE SEQUENCE</scope>
    <source>
        <strain evidence="1">SING2019-196</strain>
    </source>
</reference>
<dbReference type="AlphaFoldDB" id="A0AAD3Y5D1"/>
<dbReference type="Proteomes" id="UP001279734">
    <property type="component" value="Unassembled WGS sequence"/>
</dbReference>
<dbReference type="EMBL" id="BSYO01000038">
    <property type="protein sequence ID" value="GMH30237.1"/>
    <property type="molecule type" value="Genomic_DNA"/>
</dbReference>
<sequence>MALPLMLLPHKERERERERERESCLNGLIFFVCLIGEYCPFGWYESSDCSDFTLIAAVFLRISISLQILQSCGSKAKSVRGEQNIKGSDDWSVQVLRGTF</sequence>
<protein>
    <submittedName>
        <fullName evidence="1">Uncharacterized protein</fullName>
    </submittedName>
</protein>
<evidence type="ECO:0000313" key="1">
    <source>
        <dbReference type="EMBL" id="GMH30237.1"/>
    </source>
</evidence>
<accession>A0AAD3Y5D1</accession>
<keyword evidence="2" id="KW-1185">Reference proteome</keyword>
<gene>
    <name evidence="1" type="ORF">Nepgr_032080</name>
</gene>
<organism evidence="1 2">
    <name type="scientific">Nepenthes gracilis</name>
    <name type="common">Slender pitcher plant</name>
    <dbReference type="NCBI Taxonomy" id="150966"/>
    <lineage>
        <taxon>Eukaryota</taxon>
        <taxon>Viridiplantae</taxon>
        <taxon>Streptophyta</taxon>
        <taxon>Embryophyta</taxon>
        <taxon>Tracheophyta</taxon>
        <taxon>Spermatophyta</taxon>
        <taxon>Magnoliopsida</taxon>
        <taxon>eudicotyledons</taxon>
        <taxon>Gunneridae</taxon>
        <taxon>Pentapetalae</taxon>
        <taxon>Caryophyllales</taxon>
        <taxon>Nepenthaceae</taxon>
        <taxon>Nepenthes</taxon>
    </lineage>
</organism>
<comment type="caution">
    <text evidence="1">The sequence shown here is derived from an EMBL/GenBank/DDBJ whole genome shotgun (WGS) entry which is preliminary data.</text>
</comment>